<accession>A0ABT0AGQ6</accession>
<name>A0ABT0AGQ6_9SPHN</name>
<dbReference type="InterPro" id="IPR001753">
    <property type="entry name" value="Enoyl-CoA_hydra/iso"/>
</dbReference>
<organism evidence="2 3">
    <name type="scientific">Novosphingobium mangrovi</name>
    <name type="common">ex Hu et al. 2023</name>
    <dbReference type="NCBI Taxonomy" id="2930094"/>
    <lineage>
        <taxon>Bacteria</taxon>
        <taxon>Pseudomonadati</taxon>
        <taxon>Pseudomonadota</taxon>
        <taxon>Alphaproteobacteria</taxon>
        <taxon>Sphingomonadales</taxon>
        <taxon>Sphingomonadaceae</taxon>
        <taxon>Novosphingobium</taxon>
    </lineage>
</organism>
<comment type="caution">
    <text evidence="2">The sequence shown here is derived from an EMBL/GenBank/DDBJ whole genome shotgun (WGS) entry which is preliminary data.</text>
</comment>
<dbReference type="InterPro" id="IPR014748">
    <property type="entry name" value="Enoyl-CoA_hydra_C"/>
</dbReference>
<dbReference type="Proteomes" id="UP001162802">
    <property type="component" value="Unassembled WGS sequence"/>
</dbReference>
<gene>
    <name evidence="2" type="ORF">MTR65_16755</name>
</gene>
<dbReference type="RefSeq" id="WP_243802227.1">
    <property type="nucleotide sequence ID" value="NZ_JALHAT010000039.1"/>
</dbReference>
<dbReference type="Gene3D" id="3.90.226.10">
    <property type="entry name" value="2-enoyl-CoA Hydratase, Chain A, domain 1"/>
    <property type="match status" value="1"/>
</dbReference>
<dbReference type="PANTHER" id="PTHR43459:SF3">
    <property type="entry name" value="ENOYL-COA HYDRATASE ECHA15 (ENOYL HYDRASE) (UNSATURATED ACYL-COA HYDRATASE) (CROTONASE)-RELATED"/>
    <property type="match status" value="1"/>
</dbReference>
<protein>
    <submittedName>
        <fullName evidence="2">Enoyl-CoA hydratase-related protein</fullName>
    </submittedName>
</protein>
<dbReference type="PANTHER" id="PTHR43459">
    <property type="entry name" value="ENOYL-COA HYDRATASE"/>
    <property type="match status" value="1"/>
</dbReference>
<dbReference type="SUPFAM" id="SSF52096">
    <property type="entry name" value="ClpP/crotonase"/>
    <property type="match status" value="1"/>
</dbReference>
<dbReference type="Pfam" id="PF00378">
    <property type="entry name" value="ECH_1"/>
    <property type="match status" value="1"/>
</dbReference>
<dbReference type="CDD" id="cd06558">
    <property type="entry name" value="crotonase-like"/>
    <property type="match status" value="1"/>
</dbReference>
<dbReference type="EMBL" id="JALHAT010000039">
    <property type="protein sequence ID" value="MCJ1962345.1"/>
    <property type="molecule type" value="Genomic_DNA"/>
</dbReference>
<proteinExistence type="inferred from homology"/>
<dbReference type="InterPro" id="IPR029045">
    <property type="entry name" value="ClpP/crotonase-like_dom_sf"/>
</dbReference>
<dbReference type="Gene3D" id="1.10.12.10">
    <property type="entry name" value="Lyase 2-enoyl-coa Hydratase, Chain A, domain 2"/>
    <property type="match status" value="1"/>
</dbReference>
<reference evidence="2" key="1">
    <citation type="submission" date="2022-03" db="EMBL/GenBank/DDBJ databases">
        <title>Identification of a novel bacterium isolated from mangrove sediments.</title>
        <authorList>
            <person name="Pan X."/>
        </authorList>
    </citation>
    <scope>NUCLEOTIDE SEQUENCE</scope>
    <source>
        <strain evidence="2">B2637</strain>
    </source>
</reference>
<evidence type="ECO:0000313" key="3">
    <source>
        <dbReference type="Proteomes" id="UP001162802"/>
    </source>
</evidence>
<sequence>MSPLPSFETLILERRERLLVLTLNRPEALNAVNLTLHDELPEALVFIASDPGSDVVLLTGAGRAFSAGGDLDHMERNAREPHLFDHEARQAKRIIEALLTLEKPLVVRMNGHAVGLGATIALMGDIIVAADGAKIGDPHVGIGLVAGDGGALIWAARIGLTRAKEFLLTGELVPATEAERIGLINRCVPADELDAVVEDYCRKLTGGAPQALRWTKVLTNLELRRVGAALLDAGIAYEALSVRTADHREGLTALRERRAPRFKGE</sequence>
<evidence type="ECO:0000313" key="2">
    <source>
        <dbReference type="EMBL" id="MCJ1962345.1"/>
    </source>
</evidence>
<comment type="similarity">
    <text evidence="1">Belongs to the enoyl-CoA hydratase/isomerase family.</text>
</comment>
<keyword evidence="3" id="KW-1185">Reference proteome</keyword>
<evidence type="ECO:0000256" key="1">
    <source>
        <dbReference type="ARBA" id="ARBA00005254"/>
    </source>
</evidence>